<name>A0A1H8W482_9EURY</name>
<reference evidence="2" key="1">
    <citation type="submission" date="2016-10" db="EMBL/GenBank/DDBJ databases">
        <authorList>
            <person name="Varghese N."/>
            <person name="Submissions S."/>
        </authorList>
    </citation>
    <scope>NUCLEOTIDE SEQUENCE [LARGE SCALE GENOMIC DNA]</scope>
    <source>
        <strain evidence="2">CGMCC 1.10121</strain>
    </source>
</reference>
<dbReference type="Proteomes" id="UP000199126">
    <property type="component" value="Unassembled WGS sequence"/>
</dbReference>
<dbReference type="PANTHER" id="PTHR39662">
    <property type="entry name" value="DUF354 DOMAIN-CONTAINING PROTEIN-RELATED"/>
    <property type="match status" value="1"/>
</dbReference>
<protein>
    <recommendedName>
        <fullName evidence="3">DUF354 domain-containing protein</fullName>
    </recommendedName>
</protein>
<dbReference type="SUPFAM" id="SSF53756">
    <property type="entry name" value="UDP-Glycosyltransferase/glycogen phosphorylase"/>
    <property type="match status" value="1"/>
</dbReference>
<dbReference type="PIRSF" id="PIRSF005357">
    <property type="entry name" value="UCP005357"/>
    <property type="match status" value="1"/>
</dbReference>
<dbReference type="InterPro" id="IPR007152">
    <property type="entry name" value="DUF354"/>
</dbReference>
<keyword evidence="2" id="KW-1185">Reference proteome</keyword>
<evidence type="ECO:0008006" key="3">
    <source>
        <dbReference type="Google" id="ProtNLM"/>
    </source>
</evidence>
<organism evidence="1 2">
    <name type="scientific">Halogranum amylolyticum</name>
    <dbReference type="NCBI Taxonomy" id="660520"/>
    <lineage>
        <taxon>Archaea</taxon>
        <taxon>Methanobacteriati</taxon>
        <taxon>Methanobacteriota</taxon>
        <taxon>Stenosarchaea group</taxon>
        <taxon>Halobacteria</taxon>
        <taxon>Halobacteriales</taxon>
        <taxon>Haloferacaceae</taxon>
    </lineage>
</organism>
<evidence type="ECO:0000313" key="2">
    <source>
        <dbReference type="Proteomes" id="UP000199126"/>
    </source>
</evidence>
<dbReference type="RefSeq" id="WP_089827553.1">
    <property type="nucleotide sequence ID" value="NZ_FODV01000023.1"/>
</dbReference>
<gene>
    <name evidence="1" type="ORF">SAMN04487948_12310</name>
</gene>
<dbReference type="AlphaFoldDB" id="A0A1H8W482"/>
<dbReference type="OrthoDB" id="185087at2157"/>
<dbReference type="EMBL" id="FODV01000023">
    <property type="protein sequence ID" value="SEP22445.1"/>
    <property type="molecule type" value="Genomic_DNA"/>
</dbReference>
<evidence type="ECO:0000313" key="1">
    <source>
        <dbReference type="EMBL" id="SEP22445.1"/>
    </source>
</evidence>
<accession>A0A1H8W482</accession>
<sequence length="343" mass="37693">MKYVITIQHPAHVHFFKHAIGELEDEGHEVYVFARDKEVAVDLLDAYDIDHEVLLDGQGSGVLGGVGGMATSQLQYEYKLLKRAREIQPDVMAAIGGTAVAHVAALVGARSVVFTDTEHAPANKITFPVADEVWTPECFHDDAGSSQREYAGYHELAYLHPDRFDPDPSVLEELGVDPEEKLVVLRLVSWDASHDVGEAGFDDIGDVVEQLEATGAQVIITSEASLPEELEDRRATVAPHRIHHVLAYADLFVGEGATMAVESAVLGTPAVYVNTLRMGYTDEIEARYGLLYNCQGAYRHANALETAVDVLDGEEGDDWDVRRERLLDEKGDTTETVLDALRQ</sequence>
<proteinExistence type="predicted"/>
<dbReference type="PANTHER" id="PTHR39662:SF1">
    <property type="entry name" value="DUF354 DOMAIN-CONTAINING PROTEIN"/>
    <property type="match status" value="1"/>
</dbReference>
<dbReference type="Pfam" id="PF04007">
    <property type="entry name" value="DUF354"/>
    <property type="match status" value="1"/>
</dbReference>